<protein>
    <submittedName>
        <fullName evidence="2">Uncharacterized protein</fullName>
    </submittedName>
</protein>
<evidence type="ECO:0000313" key="2">
    <source>
        <dbReference type="EMBL" id="TNV73871.1"/>
    </source>
</evidence>
<dbReference type="Proteomes" id="UP000785679">
    <property type="component" value="Unassembled WGS sequence"/>
</dbReference>
<evidence type="ECO:0000313" key="3">
    <source>
        <dbReference type="Proteomes" id="UP000785679"/>
    </source>
</evidence>
<accession>A0A8J8NFU5</accession>
<dbReference type="EMBL" id="RRYP01017931">
    <property type="protein sequence ID" value="TNV73871.1"/>
    <property type="molecule type" value="Genomic_DNA"/>
</dbReference>
<proteinExistence type="predicted"/>
<gene>
    <name evidence="2" type="ORF">FGO68_gene5646</name>
</gene>
<feature type="region of interest" description="Disordered" evidence="1">
    <location>
        <begin position="63"/>
        <end position="95"/>
    </location>
</feature>
<evidence type="ECO:0000256" key="1">
    <source>
        <dbReference type="SAM" id="MobiDB-lite"/>
    </source>
</evidence>
<keyword evidence="3" id="KW-1185">Reference proteome</keyword>
<dbReference type="AlphaFoldDB" id="A0A8J8NFU5"/>
<reference evidence="2" key="1">
    <citation type="submission" date="2019-06" db="EMBL/GenBank/DDBJ databases">
        <authorList>
            <person name="Zheng W."/>
        </authorList>
    </citation>
    <scope>NUCLEOTIDE SEQUENCE</scope>
    <source>
        <strain evidence="2">QDHG01</strain>
    </source>
</reference>
<comment type="caution">
    <text evidence="2">The sequence shown here is derived from an EMBL/GenBank/DDBJ whole genome shotgun (WGS) entry which is preliminary data.</text>
</comment>
<organism evidence="2 3">
    <name type="scientific">Halteria grandinella</name>
    <dbReference type="NCBI Taxonomy" id="5974"/>
    <lineage>
        <taxon>Eukaryota</taxon>
        <taxon>Sar</taxon>
        <taxon>Alveolata</taxon>
        <taxon>Ciliophora</taxon>
        <taxon>Intramacronucleata</taxon>
        <taxon>Spirotrichea</taxon>
        <taxon>Stichotrichia</taxon>
        <taxon>Sporadotrichida</taxon>
        <taxon>Halteriidae</taxon>
        <taxon>Halteria</taxon>
    </lineage>
</organism>
<name>A0A8J8NFU5_HALGN</name>
<sequence>MSIALNFMASSGFKVLLAKGESGNYKIMIIDYNTEDSYAMLSAMRKPVNIKIQANTIIQNEERQASHSTLRRTLSRASSSTVWLARSSPSKTRSS</sequence>